<sequence>MSSTCKKCTCSIHKKSPGLFCAGDCRAFYHARVRSTGGQRSPIAYRANIDVEDSSFVVDDGSDVVDEGVSAMFKTIRRELASLNKKCDTFMESLNACISRVAEFEQSLNDKCKEIESIQSENKSLRADVNKLINTVEDLEQRGRLQNLEIQGVPHKQNENLFEVLSVIGQTIQCPIEKGDVDVVHRVAHMNKSSYPRNIIVRLMSRTKREEIIAAAKTARRLHPSQAGIFVPGFDRNIFDGEDSQTVASFAGRNFRSRI</sequence>
<protein>
    <submittedName>
        <fullName evidence="2">Uncharacterized protein</fullName>
    </submittedName>
</protein>
<feature type="coiled-coil region" evidence="1">
    <location>
        <begin position="101"/>
        <end position="142"/>
    </location>
</feature>
<evidence type="ECO:0000313" key="2">
    <source>
        <dbReference type="EMBL" id="KAK9752209.1"/>
    </source>
</evidence>
<keyword evidence="3" id="KW-1185">Reference proteome</keyword>
<dbReference type="Proteomes" id="UP001458880">
    <property type="component" value="Unassembled WGS sequence"/>
</dbReference>
<evidence type="ECO:0000313" key="3">
    <source>
        <dbReference type="Proteomes" id="UP001458880"/>
    </source>
</evidence>
<keyword evidence="1" id="KW-0175">Coiled coil</keyword>
<organism evidence="2 3">
    <name type="scientific">Popillia japonica</name>
    <name type="common">Japanese beetle</name>
    <dbReference type="NCBI Taxonomy" id="7064"/>
    <lineage>
        <taxon>Eukaryota</taxon>
        <taxon>Metazoa</taxon>
        <taxon>Ecdysozoa</taxon>
        <taxon>Arthropoda</taxon>
        <taxon>Hexapoda</taxon>
        <taxon>Insecta</taxon>
        <taxon>Pterygota</taxon>
        <taxon>Neoptera</taxon>
        <taxon>Endopterygota</taxon>
        <taxon>Coleoptera</taxon>
        <taxon>Polyphaga</taxon>
        <taxon>Scarabaeiformia</taxon>
        <taxon>Scarabaeidae</taxon>
        <taxon>Rutelinae</taxon>
        <taxon>Popillia</taxon>
    </lineage>
</organism>
<comment type="caution">
    <text evidence="2">The sequence shown here is derived from an EMBL/GenBank/DDBJ whole genome shotgun (WGS) entry which is preliminary data.</text>
</comment>
<dbReference type="Gene3D" id="3.30.70.1820">
    <property type="entry name" value="L1 transposable element, RRM domain"/>
    <property type="match status" value="1"/>
</dbReference>
<reference evidence="2 3" key="1">
    <citation type="journal article" date="2024" name="BMC Genomics">
        <title>De novo assembly and annotation of Popillia japonica's genome with initial clues to its potential as an invasive pest.</title>
        <authorList>
            <person name="Cucini C."/>
            <person name="Boschi S."/>
            <person name="Funari R."/>
            <person name="Cardaioli E."/>
            <person name="Iannotti N."/>
            <person name="Marturano G."/>
            <person name="Paoli F."/>
            <person name="Bruttini M."/>
            <person name="Carapelli A."/>
            <person name="Frati F."/>
            <person name="Nardi F."/>
        </authorList>
    </citation>
    <scope>NUCLEOTIDE SEQUENCE [LARGE SCALE GENOMIC DNA]</scope>
    <source>
        <strain evidence="2">DMR45628</strain>
    </source>
</reference>
<accession>A0AAW1N0N2</accession>
<evidence type="ECO:0000256" key="1">
    <source>
        <dbReference type="SAM" id="Coils"/>
    </source>
</evidence>
<proteinExistence type="predicted"/>
<dbReference type="PANTHER" id="PTHR11505">
    <property type="entry name" value="L1 TRANSPOSABLE ELEMENT-RELATED"/>
    <property type="match status" value="1"/>
</dbReference>
<name>A0AAW1N0N2_POPJA</name>
<gene>
    <name evidence="2" type="ORF">QE152_g4413</name>
</gene>
<dbReference type="AlphaFoldDB" id="A0AAW1N0N2"/>
<dbReference type="EMBL" id="JASPKY010000022">
    <property type="protein sequence ID" value="KAK9752209.1"/>
    <property type="molecule type" value="Genomic_DNA"/>
</dbReference>
<dbReference type="InterPro" id="IPR004244">
    <property type="entry name" value="Transposase_22"/>
</dbReference>